<dbReference type="GO" id="GO:0005886">
    <property type="term" value="C:plasma membrane"/>
    <property type="evidence" value="ECO:0007669"/>
    <property type="project" value="TreeGrafter"/>
</dbReference>
<accession>A0A8B6GPT0</accession>
<keyword evidence="3" id="KW-1185">Reference proteome</keyword>
<evidence type="ECO:0000259" key="1">
    <source>
        <dbReference type="Pfam" id="PF18139"/>
    </source>
</evidence>
<dbReference type="Pfam" id="PF18139">
    <property type="entry name" value="LSDAT_euk"/>
    <property type="match status" value="1"/>
</dbReference>
<gene>
    <name evidence="2" type="ORF">MGAL_10B081780</name>
</gene>
<dbReference type="InterPro" id="IPR041491">
    <property type="entry name" value="TRPM_SLOG"/>
</dbReference>
<organism evidence="2 3">
    <name type="scientific">Mytilus galloprovincialis</name>
    <name type="common">Mediterranean mussel</name>
    <dbReference type="NCBI Taxonomy" id="29158"/>
    <lineage>
        <taxon>Eukaryota</taxon>
        <taxon>Metazoa</taxon>
        <taxon>Spiralia</taxon>
        <taxon>Lophotrochozoa</taxon>
        <taxon>Mollusca</taxon>
        <taxon>Bivalvia</taxon>
        <taxon>Autobranchia</taxon>
        <taxon>Pteriomorphia</taxon>
        <taxon>Mytilida</taxon>
        <taxon>Mytiloidea</taxon>
        <taxon>Mytilidae</taxon>
        <taxon>Mytilinae</taxon>
        <taxon>Mytilus</taxon>
    </lineage>
</organism>
<evidence type="ECO:0000313" key="2">
    <source>
        <dbReference type="EMBL" id="VDI67061.1"/>
    </source>
</evidence>
<reference evidence="2" key="1">
    <citation type="submission" date="2018-11" db="EMBL/GenBank/DDBJ databases">
        <authorList>
            <person name="Alioto T."/>
            <person name="Alioto T."/>
        </authorList>
    </citation>
    <scope>NUCLEOTIDE SEQUENCE</scope>
</reference>
<dbReference type="EMBL" id="UYJE01008762">
    <property type="protein sequence ID" value="VDI67061.1"/>
    <property type="molecule type" value="Genomic_DNA"/>
</dbReference>
<feature type="domain" description="TRPM SLOG" evidence="1">
    <location>
        <begin position="254"/>
        <end position="306"/>
    </location>
</feature>
<protein>
    <recommendedName>
        <fullName evidence="1">TRPM SLOG domain-containing protein</fullName>
    </recommendedName>
</protein>
<dbReference type="PANTHER" id="PTHR13800:SF12">
    <property type="entry name" value="TRANSIENT RECEPTOR POTENTIAL CATION CHANNEL SUBFAMILY M MEMBER-LIKE 2"/>
    <property type="match status" value="1"/>
</dbReference>
<dbReference type="InterPro" id="IPR050927">
    <property type="entry name" value="TRPM"/>
</dbReference>
<comment type="caution">
    <text evidence="2">The sequence shown here is derived from an EMBL/GenBank/DDBJ whole genome shotgun (WGS) entry which is preliminary data.</text>
</comment>
<feature type="non-terminal residue" evidence="2">
    <location>
        <position position="387"/>
    </location>
</feature>
<sequence length="387" mass="44285">MAGTENNVEQIKQIQVIVTAEDNKESLQYSLTDKKVKYANYTLKVYDTCNTDDKKQTKDEGNQETKNTNVIWNELTETKGEKIIECTNTEDKDNFPGLVLAVVGDCDSYVPRPWNTTAFTTGLLNTVHGVNKSWIIYRGKTSGVSSYINKAFKKDTSNSKKYPTNTTVLNETDSTILIAVQPKKNDEIKKLLEARKLNPHKVFQLNMEPEIEKCKLVKRKEEYKWFNTYIATLLADISERWTPLLDVLFVDEEKQNSQALEMKVPVLLLVVEGDMRTVHQVKATVKKNIPVLLIKGSGNAADLISNYLDEPLQSERYRLLKKKAPLLFGTYFLNDRFLKLIKTMETIAKFDHLITIYDVNNDEGLKMEDAVVEAIIKGWSLRDLNKK</sequence>
<dbReference type="Proteomes" id="UP000596742">
    <property type="component" value="Unassembled WGS sequence"/>
</dbReference>
<dbReference type="GO" id="GO:0099604">
    <property type="term" value="F:ligand-gated calcium channel activity"/>
    <property type="evidence" value="ECO:0007669"/>
    <property type="project" value="TreeGrafter"/>
</dbReference>
<evidence type="ECO:0000313" key="3">
    <source>
        <dbReference type="Proteomes" id="UP000596742"/>
    </source>
</evidence>
<proteinExistence type="predicted"/>
<dbReference type="OrthoDB" id="6135873at2759"/>
<dbReference type="AlphaFoldDB" id="A0A8B6GPT0"/>
<dbReference type="PANTHER" id="PTHR13800">
    <property type="entry name" value="TRANSIENT RECEPTOR POTENTIAL CATION CHANNEL, SUBFAMILY M, MEMBER 6"/>
    <property type="match status" value="1"/>
</dbReference>
<name>A0A8B6GPT0_MYTGA</name>